<dbReference type="AlphaFoldDB" id="A0A6I6E0Q1"/>
<feature type="transmembrane region" description="Helical" evidence="14">
    <location>
        <begin position="302"/>
        <end position="321"/>
    </location>
</feature>
<comment type="function">
    <text evidence="12">Part of the ABC transporter FtsEX involved in cellular division.</text>
</comment>
<dbReference type="InterPro" id="IPR003838">
    <property type="entry name" value="ABC3_permease_C"/>
</dbReference>
<keyword evidence="7 12" id="KW-0132">Cell division</keyword>
<feature type="domain" description="FtsX extracellular" evidence="16">
    <location>
        <begin position="89"/>
        <end position="181"/>
    </location>
</feature>
<name>A0A6I6E0Q1_THETI</name>
<dbReference type="OrthoDB" id="9813411at2"/>
<dbReference type="Pfam" id="PF02687">
    <property type="entry name" value="FtsX"/>
    <property type="match status" value="1"/>
</dbReference>
<reference evidence="17 18" key="1">
    <citation type="submission" date="2019-12" db="EMBL/GenBank/DDBJ databases">
        <title>The complete genome of the thermophilic, anoxygenic phototrophic gammaproteobacterium Thermochromatium tepidum.</title>
        <authorList>
            <person name="Sattley W.M."/>
            <person name="Swingley W.D."/>
            <person name="Burchell B.M."/>
            <person name="Gurbani S.A."/>
            <person name="Kujawa C.M."/>
            <person name="Nuccio D.A."/>
            <person name="Schladweiler J."/>
            <person name="Shaffer K.N."/>
            <person name="Stokes L.M."/>
            <person name="Touchman J.W."/>
            <person name="Blankenship R.E."/>
            <person name="Madigan M.T."/>
        </authorList>
    </citation>
    <scope>NUCLEOTIDE SEQUENCE [LARGE SCALE GENOMIC DNA]</scope>
    <source>
        <strain evidence="17 18">ATCC 43061</strain>
    </source>
</reference>
<keyword evidence="6 12" id="KW-0997">Cell inner membrane</keyword>
<evidence type="ECO:0000256" key="10">
    <source>
        <dbReference type="ARBA" id="ARBA00023136"/>
    </source>
</evidence>
<dbReference type="GO" id="GO:0005886">
    <property type="term" value="C:plasma membrane"/>
    <property type="evidence" value="ECO:0007669"/>
    <property type="project" value="UniProtKB-SubCell"/>
</dbReference>
<keyword evidence="8 14" id="KW-0812">Transmembrane</keyword>
<evidence type="ECO:0000259" key="15">
    <source>
        <dbReference type="Pfam" id="PF02687"/>
    </source>
</evidence>
<evidence type="ECO:0000256" key="8">
    <source>
        <dbReference type="ARBA" id="ARBA00022692"/>
    </source>
</evidence>
<feature type="transmembrane region" description="Helical" evidence="14">
    <location>
        <begin position="256"/>
        <end position="281"/>
    </location>
</feature>
<dbReference type="PANTHER" id="PTHR47755:SF1">
    <property type="entry name" value="CELL DIVISION PROTEIN FTSX"/>
    <property type="match status" value="1"/>
</dbReference>
<feature type="region of interest" description="Disordered" evidence="13">
    <location>
        <begin position="1"/>
        <end position="20"/>
    </location>
</feature>
<evidence type="ECO:0000313" key="17">
    <source>
        <dbReference type="EMBL" id="QGU33444.1"/>
    </source>
</evidence>
<dbReference type="PIRSF" id="PIRSF003097">
    <property type="entry name" value="FtsX"/>
    <property type="match status" value="1"/>
</dbReference>
<evidence type="ECO:0000256" key="13">
    <source>
        <dbReference type="SAM" id="MobiDB-lite"/>
    </source>
</evidence>
<dbReference type="InterPro" id="IPR047590">
    <property type="entry name" value="FtsX_proteobact-type"/>
</dbReference>
<accession>A0A6I6E0Q1</accession>
<dbReference type="PANTHER" id="PTHR47755">
    <property type="entry name" value="CELL DIVISION PROTEIN FTSX"/>
    <property type="match status" value="1"/>
</dbReference>
<evidence type="ECO:0000256" key="14">
    <source>
        <dbReference type="SAM" id="Phobius"/>
    </source>
</evidence>
<evidence type="ECO:0000256" key="1">
    <source>
        <dbReference type="ARBA" id="ARBA00004429"/>
    </source>
</evidence>
<dbReference type="Proteomes" id="UP000426424">
    <property type="component" value="Chromosome"/>
</dbReference>
<keyword evidence="5 12" id="KW-1003">Cell membrane</keyword>
<evidence type="ECO:0000256" key="3">
    <source>
        <dbReference type="ARBA" id="ARBA00011160"/>
    </source>
</evidence>
<comment type="similarity">
    <text evidence="2 12">Belongs to the ABC-4 integral membrane protein family. FtsX subfamily.</text>
</comment>
<keyword evidence="11 12" id="KW-0131">Cell cycle</keyword>
<evidence type="ECO:0000313" key="18">
    <source>
        <dbReference type="Proteomes" id="UP000426424"/>
    </source>
</evidence>
<dbReference type="Gene3D" id="3.30.70.3040">
    <property type="match status" value="1"/>
</dbReference>
<evidence type="ECO:0000256" key="2">
    <source>
        <dbReference type="ARBA" id="ARBA00007379"/>
    </source>
</evidence>
<dbReference type="GO" id="GO:0032153">
    <property type="term" value="C:cell division site"/>
    <property type="evidence" value="ECO:0007669"/>
    <property type="project" value="TreeGrafter"/>
</dbReference>
<dbReference type="EMBL" id="CP039268">
    <property type="protein sequence ID" value="QGU33444.1"/>
    <property type="molecule type" value="Genomic_DNA"/>
</dbReference>
<evidence type="ECO:0000256" key="5">
    <source>
        <dbReference type="ARBA" id="ARBA00022475"/>
    </source>
</evidence>
<dbReference type="NCBIfam" id="TIGR00439">
    <property type="entry name" value="FtsX_Gneg"/>
    <property type="match status" value="1"/>
</dbReference>
<dbReference type="GO" id="GO:0051301">
    <property type="term" value="P:cell division"/>
    <property type="evidence" value="ECO:0007669"/>
    <property type="project" value="UniProtKB-KW"/>
</dbReference>
<comment type="subcellular location">
    <subcellularLocation>
        <location evidence="1">Cell inner membrane</location>
        <topology evidence="1">Multi-pass membrane protein</topology>
    </subcellularLocation>
</comment>
<keyword evidence="10 12" id="KW-0472">Membrane</keyword>
<organism evidence="17 18">
    <name type="scientific">Thermochromatium tepidum ATCC 43061</name>
    <dbReference type="NCBI Taxonomy" id="316276"/>
    <lineage>
        <taxon>Bacteria</taxon>
        <taxon>Pseudomonadati</taxon>
        <taxon>Pseudomonadota</taxon>
        <taxon>Gammaproteobacteria</taxon>
        <taxon>Chromatiales</taxon>
        <taxon>Chromatiaceae</taxon>
        <taxon>Thermochromatium</taxon>
    </lineage>
</organism>
<evidence type="ECO:0000256" key="6">
    <source>
        <dbReference type="ARBA" id="ARBA00022519"/>
    </source>
</evidence>
<dbReference type="RefSeq" id="WP_153975636.1">
    <property type="nucleotide sequence ID" value="NZ_CP039268.1"/>
</dbReference>
<sequence>MGRGRLFSRPPRTPPRSRARSSRFLERPGIWFNLHLRTLVETLGRLRANPLASTMTVAVIGISLTLPSALYVLSENLRAMAGSWDQTAAISIFLHLDVDDQKAAALADQLRNWEEIARIQLITRDQALAEFRDLGGFEDALDKITKNPLPNVLAVYPEHEQASPERLEILQERLLNLPEVDFARMDTLWLQRLQAILDLIEVVALLLGGLLGIGVLLIVGNTIRLEILNRHVEIEIMELVGATAAFIRRPFLYTGLWYGLLGGVTAWLLVTAAILILQGSVSRLASLYHSEFRLVGLGFGDTLKLFGISILLSLTGSWLAVNHHLHETEAH</sequence>
<feature type="domain" description="ABC3 transporter permease C-terminal" evidence="15">
    <location>
        <begin position="208"/>
        <end position="324"/>
    </location>
</feature>
<proteinExistence type="inferred from homology"/>
<keyword evidence="9 14" id="KW-1133">Transmembrane helix</keyword>
<dbReference type="KEGG" id="ttp:E6P07_10935"/>
<evidence type="ECO:0000256" key="11">
    <source>
        <dbReference type="ARBA" id="ARBA00023306"/>
    </source>
</evidence>
<evidence type="ECO:0000256" key="9">
    <source>
        <dbReference type="ARBA" id="ARBA00022989"/>
    </source>
</evidence>
<evidence type="ECO:0000256" key="4">
    <source>
        <dbReference type="ARBA" id="ARBA00021907"/>
    </source>
</evidence>
<evidence type="ECO:0000259" key="16">
    <source>
        <dbReference type="Pfam" id="PF18075"/>
    </source>
</evidence>
<protein>
    <recommendedName>
        <fullName evidence="4 12">Cell division protein FtsX</fullName>
    </recommendedName>
</protein>
<dbReference type="Pfam" id="PF18075">
    <property type="entry name" value="FtsX_ECD"/>
    <property type="match status" value="1"/>
</dbReference>
<feature type="transmembrane region" description="Helical" evidence="14">
    <location>
        <begin position="195"/>
        <end position="219"/>
    </location>
</feature>
<evidence type="ECO:0000256" key="7">
    <source>
        <dbReference type="ARBA" id="ARBA00022618"/>
    </source>
</evidence>
<dbReference type="InterPro" id="IPR004513">
    <property type="entry name" value="FtsX"/>
</dbReference>
<keyword evidence="18" id="KW-1185">Reference proteome</keyword>
<evidence type="ECO:0000256" key="12">
    <source>
        <dbReference type="PIRNR" id="PIRNR003097"/>
    </source>
</evidence>
<comment type="subunit">
    <text evidence="3">Forms a membrane-associated complex with FtsE.</text>
</comment>
<gene>
    <name evidence="17" type="primary">ftsX</name>
    <name evidence="17" type="ORF">E6P07_10935</name>
</gene>
<dbReference type="InterPro" id="IPR040690">
    <property type="entry name" value="FtsX_ECD"/>
</dbReference>